<evidence type="ECO:0000313" key="3">
    <source>
        <dbReference type="Proteomes" id="UP000279553"/>
    </source>
</evidence>
<accession>A0A3M4LCB2</accession>
<protein>
    <submittedName>
        <fullName evidence="2">Uncharacterized protein</fullName>
    </submittedName>
</protein>
<evidence type="ECO:0000313" key="2">
    <source>
        <dbReference type="EMBL" id="RMQ39120.1"/>
    </source>
</evidence>
<evidence type="ECO:0000256" key="1">
    <source>
        <dbReference type="SAM" id="Phobius"/>
    </source>
</evidence>
<dbReference type="EMBL" id="RBRD01000097">
    <property type="protein sequence ID" value="RMQ39120.1"/>
    <property type="molecule type" value="Genomic_DNA"/>
</dbReference>
<keyword evidence="1" id="KW-0472">Membrane</keyword>
<sequence>MKNLPFFKHSWHFRALSMSEHFLGHSGYGNVGWLCIATILGRYLASNQRVKEVGRE</sequence>
<keyword evidence="1" id="KW-1133">Transmembrane helix</keyword>
<gene>
    <name evidence="2" type="ORF">ALQ05_200180</name>
</gene>
<name>A0A3M4LCB2_PSEA0</name>
<feature type="transmembrane region" description="Helical" evidence="1">
    <location>
        <begin position="27"/>
        <end position="45"/>
    </location>
</feature>
<dbReference type="AlphaFoldDB" id="A0A3M4LCB2"/>
<keyword evidence="1" id="KW-0812">Transmembrane</keyword>
<organism evidence="2 3">
    <name type="scientific">Pseudomonas amygdali pv. mori</name>
    <dbReference type="NCBI Taxonomy" id="34065"/>
    <lineage>
        <taxon>Bacteria</taxon>
        <taxon>Pseudomonadati</taxon>
        <taxon>Pseudomonadota</taxon>
        <taxon>Gammaproteobacteria</taxon>
        <taxon>Pseudomonadales</taxon>
        <taxon>Pseudomonadaceae</taxon>
        <taxon>Pseudomonas</taxon>
        <taxon>Pseudomonas amygdali</taxon>
    </lineage>
</organism>
<comment type="caution">
    <text evidence="2">The sequence shown here is derived from an EMBL/GenBank/DDBJ whole genome shotgun (WGS) entry which is preliminary data.</text>
</comment>
<dbReference type="Proteomes" id="UP000279553">
    <property type="component" value="Unassembled WGS sequence"/>
</dbReference>
<proteinExistence type="predicted"/>
<reference evidence="2 3" key="1">
    <citation type="submission" date="2018-08" db="EMBL/GenBank/DDBJ databases">
        <title>Recombination of ecologically and evolutionarily significant loci maintains genetic cohesion in the Pseudomonas syringae species complex.</title>
        <authorList>
            <person name="Dillon M."/>
            <person name="Thakur S."/>
            <person name="Almeida R.N.D."/>
            <person name="Weir B.S."/>
            <person name="Guttman D.S."/>
        </authorList>
    </citation>
    <scope>NUCLEOTIDE SEQUENCE [LARGE SCALE GENOMIC DNA]</scope>
    <source>
        <strain evidence="2 3">ICMP 535</strain>
    </source>
</reference>